<accession>A0A0L7L1H5</accession>
<dbReference type="Gene3D" id="3.15.10.30">
    <property type="entry name" value="Haemolymph juvenile hormone binding protein"/>
    <property type="match status" value="2"/>
</dbReference>
<dbReference type="Proteomes" id="UP000037510">
    <property type="component" value="Unassembled WGS sequence"/>
</dbReference>
<dbReference type="GO" id="GO:0005615">
    <property type="term" value="C:extracellular space"/>
    <property type="evidence" value="ECO:0007669"/>
    <property type="project" value="TreeGrafter"/>
</dbReference>
<feature type="region of interest" description="Disordered" evidence="1">
    <location>
        <begin position="50"/>
        <end position="82"/>
    </location>
</feature>
<protein>
    <submittedName>
        <fullName evidence="2">Takeout/JHBP like protein</fullName>
    </submittedName>
</protein>
<dbReference type="InterPro" id="IPR038606">
    <property type="entry name" value="To_sf"/>
</dbReference>
<name>A0A0L7L1H5_OPEBR</name>
<dbReference type="SMART" id="SM00700">
    <property type="entry name" value="JHBP"/>
    <property type="match status" value="1"/>
</dbReference>
<dbReference type="Pfam" id="PF06585">
    <property type="entry name" value="JHBP"/>
    <property type="match status" value="2"/>
</dbReference>
<evidence type="ECO:0000313" key="3">
    <source>
        <dbReference type="Proteomes" id="UP000037510"/>
    </source>
</evidence>
<gene>
    <name evidence="2" type="ORF">OBRU01_16970</name>
</gene>
<proteinExistence type="predicted"/>
<dbReference type="PANTHER" id="PTHR11008">
    <property type="entry name" value="PROTEIN TAKEOUT-LIKE PROTEIN"/>
    <property type="match status" value="1"/>
</dbReference>
<dbReference type="PANTHER" id="PTHR11008:SF39">
    <property type="entry name" value="CIRCADIAN CLOCK-CONTROLLED PROTEIN-LIKE PROTEIN"/>
    <property type="match status" value="1"/>
</dbReference>
<dbReference type="STRING" id="104452.A0A0L7L1H5"/>
<keyword evidence="3" id="KW-1185">Reference proteome</keyword>
<comment type="caution">
    <text evidence="2">The sequence shown here is derived from an EMBL/GenBank/DDBJ whole genome shotgun (WGS) entry which is preliminary data.</text>
</comment>
<organism evidence="2 3">
    <name type="scientific">Operophtera brumata</name>
    <name type="common">Winter moth</name>
    <name type="synonym">Phalaena brumata</name>
    <dbReference type="NCBI Taxonomy" id="104452"/>
    <lineage>
        <taxon>Eukaryota</taxon>
        <taxon>Metazoa</taxon>
        <taxon>Ecdysozoa</taxon>
        <taxon>Arthropoda</taxon>
        <taxon>Hexapoda</taxon>
        <taxon>Insecta</taxon>
        <taxon>Pterygota</taxon>
        <taxon>Neoptera</taxon>
        <taxon>Endopterygota</taxon>
        <taxon>Lepidoptera</taxon>
        <taxon>Glossata</taxon>
        <taxon>Ditrysia</taxon>
        <taxon>Geometroidea</taxon>
        <taxon>Geometridae</taxon>
        <taxon>Larentiinae</taxon>
        <taxon>Operophtera</taxon>
    </lineage>
</organism>
<dbReference type="EMBL" id="JTDY01003550">
    <property type="protein sequence ID" value="KOB69358.1"/>
    <property type="molecule type" value="Genomic_DNA"/>
</dbReference>
<evidence type="ECO:0000313" key="2">
    <source>
        <dbReference type="EMBL" id="KOB69358.1"/>
    </source>
</evidence>
<reference evidence="2 3" key="1">
    <citation type="journal article" date="2015" name="Genome Biol. Evol.">
        <title>The genome of winter moth (Operophtera brumata) provides a genomic perspective on sexual dimorphism and phenology.</title>
        <authorList>
            <person name="Derks M.F."/>
            <person name="Smit S."/>
            <person name="Salis L."/>
            <person name="Schijlen E."/>
            <person name="Bossers A."/>
            <person name="Mateman C."/>
            <person name="Pijl A.S."/>
            <person name="de Ridder D."/>
            <person name="Groenen M.A."/>
            <person name="Visser M.E."/>
            <person name="Megens H.J."/>
        </authorList>
    </citation>
    <scope>NUCLEOTIDE SEQUENCE [LARGE SCALE GENOMIC DNA]</scope>
    <source>
        <strain evidence="2">WM2013NL</strain>
        <tissue evidence="2">Head and thorax</tissue>
    </source>
</reference>
<feature type="non-terminal residue" evidence="2">
    <location>
        <position position="1"/>
    </location>
</feature>
<feature type="region of interest" description="Disordered" evidence="1">
    <location>
        <begin position="167"/>
        <end position="203"/>
    </location>
</feature>
<dbReference type="InterPro" id="IPR010562">
    <property type="entry name" value="Haemolymph_juvenile_hormone-bd"/>
</dbReference>
<evidence type="ECO:0000256" key="1">
    <source>
        <dbReference type="SAM" id="MobiDB-lite"/>
    </source>
</evidence>
<sequence>GIPELDVPGIEPLSLGQIALARGPQGAKLTAVVNDVKVRGPSDFIIEELKAPESGTDSAGARPARRQADGSRQRRQGAGTQRLNYRGAQVSDIEPLSLGQIALARGTQGAKLTAVVNDVKVQTQRLHHVLKEPLSLGQIALARGPQGAKLTVVVNDVKVRTQRLHHVLKAPESGTDSAGARPARRQADGSRQRRQGADPATSSCAQVSDIEPLSLGQIALARGPQGAKLTVVVNDVKVRTQRLHHVPKSDLDKNRFDMKLLLPKLDFNGKYKMDIQVLLLRLQGRGNITGTFKDYACNVTMRGHKEKRGDEEYLQFDPFRVKLRVGQSSIYLTNLFDGDPVLGPATNRVINENSQVFLSEISPVLERSLADLFTEMANKITSKFTYKELFP</sequence>
<dbReference type="AlphaFoldDB" id="A0A0L7L1H5"/>